<name>A0A852R5N1_9ACTN</name>
<evidence type="ECO:0000256" key="3">
    <source>
        <dbReference type="ARBA" id="ARBA00023163"/>
    </source>
</evidence>
<dbReference type="InterPro" id="IPR036388">
    <property type="entry name" value="WH-like_DNA-bd_sf"/>
</dbReference>
<evidence type="ECO:0000313" key="5">
    <source>
        <dbReference type="EMBL" id="NYD30123.1"/>
    </source>
</evidence>
<evidence type="ECO:0000256" key="1">
    <source>
        <dbReference type="ARBA" id="ARBA00023015"/>
    </source>
</evidence>
<dbReference type="SMART" id="SM00421">
    <property type="entry name" value="HTH_LUXR"/>
    <property type="match status" value="1"/>
</dbReference>
<keyword evidence="1" id="KW-0805">Transcription regulation</keyword>
<dbReference type="PROSITE" id="PS00622">
    <property type="entry name" value="HTH_LUXR_1"/>
    <property type="match status" value="1"/>
</dbReference>
<dbReference type="PANTHER" id="PTHR44688:SF16">
    <property type="entry name" value="DNA-BINDING TRANSCRIPTIONAL ACTIVATOR DEVR_DOSR"/>
    <property type="match status" value="1"/>
</dbReference>
<keyword evidence="2 5" id="KW-0238">DNA-binding</keyword>
<proteinExistence type="predicted"/>
<evidence type="ECO:0000256" key="2">
    <source>
        <dbReference type="ARBA" id="ARBA00023125"/>
    </source>
</evidence>
<dbReference type="GO" id="GO:0003677">
    <property type="term" value="F:DNA binding"/>
    <property type="evidence" value="ECO:0007669"/>
    <property type="project" value="UniProtKB-KW"/>
</dbReference>
<reference evidence="5 6" key="1">
    <citation type="submission" date="2020-07" db="EMBL/GenBank/DDBJ databases">
        <title>Sequencing the genomes of 1000 actinobacteria strains.</title>
        <authorList>
            <person name="Klenk H.-P."/>
        </authorList>
    </citation>
    <scope>NUCLEOTIDE SEQUENCE [LARGE SCALE GENOMIC DNA]</scope>
    <source>
        <strain evidence="5 6">DSM 19082</strain>
    </source>
</reference>
<feature type="domain" description="HTH luxR-type" evidence="4">
    <location>
        <begin position="254"/>
        <end position="318"/>
    </location>
</feature>
<dbReference type="EMBL" id="JACCBF010000001">
    <property type="protein sequence ID" value="NYD30123.1"/>
    <property type="molecule type" value="Genomic_DNA"/>
</dbReference>
<dbReference type="Gene3D" id="1.10.10.10">
    <property type="entry name" value="Winged helix-like DNA-binding domain superfamily/Winged helix DNA-binding domain"/>
    <property type="match status" value="1"/>
</dbReference>
<dbReference type="PRINTS" id="PR00038">
    <property type="entry name" value="HTHLUXR"/>
</dbReference>
<protein>
    <submittedName>
        <fullName evidence="5">DNA-binding CsgD family transcriptional regulator</fullName>
    </submittedName>
</protein>
<dbReference type="CDD" id="cd06170">
    <property type="entry name" value="LuxR_C_like"/>
    <property type="match status" value="1"/>
</dbReference>
<accession>A0A852R5N1</accession>
<dbReference type="PROSITE" id="PS50043">
    <property type="entry name" value="HTH_LUXR_2"/>
    <property type="match status" value="1"/>
</dbReference>
<dbReference type="InterPro" id="IPR000792">
    <property type="entry name" value="Tscrpt_reg_LuxR_C"/>
</dbReference>
<dbReference type="PANTHER" id="PTHR44688">
    <property type="entry name" value="DNA-BINDING TRANSCRIPTIONAL ACTIVATOR DEVR_DOSR"/>
    <property type="match status" value="1"/>
</dbReference>
<organism evidence="5 6">
    <name type="scientific">Nocardioides kongjuensis</name>
    <dbReference type="NCBI Taxonomy" id="349522"/>
    <lineage>
        <taxon>Bacteria</taxon>
        <taxon>Bacillati</taxon>
        <taxon>Actinomycetota</taxon>
        <taxon>Actinomycetes</taxon>
        <taxon>Propionibacteriales</taxon>
        <taxon>Nocardioidaceae</taxon>
        <taxon>Nocardioides</taxon>
    </lineage>
</organism>
<evidence type="ECO:0000259" key="4">
    <source>
        <dbReference type="PROSITE" id="PS50043"/>
    </source>
</evidence>
<gene>
    <name evidence="5" type="ORF">BJ958_001669</name>
</gene>
<dbReference type="AlphaFoldDB" id="A0A852R5N1"/>
<keyword evidence="3" id="KW-0804">Transcription</keyword>
<dbReference type="Pfam" id="PF00196">
    <property type="entry name" value="GerE"/>
    <property type="match status" value="1"/>
</dbReference>
<dbReference type="InterPro" id="IPR016032">
    <property type="entry name" value="Sig_transdc_resp-reg_C-effctor"/>
</dbReference>
<evidence type="ECO:0000313" key="6">
    <source>
        <dbReference type="Proteomes" id="UP000582231"/>
    </source>
</evidence>
<dbReference type="RefSeq" id="WP_179726414.1">
    <property type="nucleotide sequence ID" value="NZ_BAABEF010000001.1"/>
</dbReference>
<dbReference type="SUPFAM" id="SSF46894">
    <property type="entry name" value="C-terminal effector domain of the bipartite response regulators"/>
    <property type="match status" value="1"/>
</dbReference>
<comment type="caution">
    <text evidence="5">The sequence shown here is derived from an EMBL/GenBank/DDBJ whole genome shotgun (WGS) entry which is preliminary data.</text>
</comment>
<sequence>MDLLVRVERTCAADCSDRELRERLVALLRERLPFEGHMFAMTDPVTGVASSPHATVPMLPWPELPGLVRTRHLTPERTAWNTYLSRFGVTDTAHVAFADRHGRWGWLELWRVRGRYDDRERRLLAQLAPTITRGLRAASARTFAARDPALSPVPPGVVLLDDGLRVLDQTDAAAQALLRLLPPPGADASMAPIPAAAYNAGAALVAAEAGLWPTDPSSRVHLGGNRWVTVRAARLGAGIAVAIAPATAEERTDLFARVHGLSPRETEVLGLVLQGLGTPEIAARLVLARTTVEDHVKALLAKTGSPSRQVLLARALGT</sequence>
<dbReference type="GO" id="GO:0006355">
    <property type="term" value="P:regulation of DNA-templated transcription"/>
    <property type="evidence" value="ECO:0007669"/>
    <property type="project" value="InterPro"/>
</dbReference>
<dbReference type="Proteomes" id="UP000582231">
    <property type="component" value="Unassembled WGS sequence"/>
</dbReference>
<keyword evidence="6" id="KW-1185">Reference proteome</keyword>